<evidence type="ECO:0000259" key="4">
    <source>
        <dbReference type="Pfam" id="PF05028"/>
    </source>
</evidence>
<dbReference type="Pfam" id="PF05028">
    <property type="entry name" value="PARG_cat_C"/>
    <property type="match status" value="1"/>
</dbReference>
<comment type="similarity">
    <text evidence="1">Belongs to the poly(ADP-ribose) glycohydrolase family.</text>
</comment>
<keyword evidence="7" id="KW-1185">Reference proteome</keyword>
<dbReference type="GO" id="GO:0009225">
    <property type="term" value="P:nucleotide-sugar metabolic process"/>
    <property type="evidence" value="ECO:0007669"/>
    <property type="project" value="TreeGrafter"/>
</dbReference>
<dbReference type="Pfam" id="PF20811">
    <property type="entry name" value="PARG_cat_N"/>
    <property type="match status" value="1"/>
</dbReference>
<evidence type="ECO:0000256" key="2">
    <source>
        <dbReference type="ARBA" id="ARBA00012255"/>
    </source>
</evidence>
<protein>
    <recommendedName>
        <fullName evidence="2">poly(ADP-ribose) glycohydrolase</fullName>
        <ecNumber evidence="2">3.2.1.143</ecNumber>
    </recommendedName>
</protein>
<evidence type="ECO:0000313" key="6">
    <source>
        <dbReference type="EMBL" id="CAJ0609849.1"/>
    </source>
</evidence>
<organism evidence="6 7">
    <name type="scientific">Cylicocyclus nassatus</name>
    <name type="common">Nematode worm</name>
    <dbReference type="NCBI Taxonomy" id="53992"/>
    <lineage>
        <taxon>Eukaryota</taxon>
        <taxon>Metazoa</taxon>
        <taxon>Ecdysozoa</taxon>
        <taxon>Nematoda</taxon>
        <taxon>Chromadorea</taxon>
        <taxon>Rhabditida</taxon>
        <taxon>Rhabditina</taxon>
        <taxon>Rhabditomorpha</taxon>
        <taxon>Strongyloidea</taxon>
        <taxon>Strongylidae</taxon>
        <taxon>Cylicocyclus</taxon>
    </lineage>
</organism>
<keyword evidence="3" id="KW-0378">Hydrolase</keyword>
<dbReference type="PANTHER" id="PTHR12837:SF15">
    <property type="entry name" value="POLY(ADP-RIBOSE) GLYCOHYDROLASE"/>
    <property type="match status" value="1"/>
</dbReference>
<feature type="domain" description="PARG helical" evidence="5">
    <location>
        <begin position="141"/>
        <end position="241"/>
    </location>
</feature>
<gene>
    <name evidence="6" type="ORF">CYNAS_LOCUS21832</name>
</gene>
<dbReference type="AlphaFoldDB" id="A0AA36HFH1"/>
<feature type="domain" description="PARG catalytic Macro" evidence="4">
    <location>
        <begin position="250"/>
        <end position="406"/>
    </location>
</feature>
<dbReference type="GO" id="GO:0005634">
    <property type="term" value="C:nucleus"/>
    <property type="evidence" value="ECO:0007669"/>
    <property type="project" value="TreeGrafter"/>
</dbReference>
<dbReference type="GO" id="GO:0004649">
    <property type="term" value="F:poly(ADP-ribose) glycohydrolase activity"/>
    <property type="evidence" value="ECO:0007669"/>
    <property type="project" value="UniProtKB-EC"/>
</dbReference>
<dbReference type="GO" id="GO:1990966">
    <property type="term" value="P:ATP generation from poly-ADP-D-ribose"/>
    <property type="evidence" value="ECO:0007669"/>
    <property type="project" value="TreeGrafter"/>
</dbReference>
<dbReference type="GO" id="GO:0005737">
    <property type="term" value="C:cytoplasm"/>
    <property type="evidence" value="ECO:0007669"/>
    <property type="project" value="TreeGrafter"/>
</dbReference>
<evidence type="ECO:0000259" key="5">
    <source>
        <dbReference type="Pfam" id="PF20811"/>
    </source>
</evidence>
<name>A0AA36HFH1_CYLNA</name>
<reference evidence="6" key="1">
    <citation type="submission" date="2023-07" db="EMBL/GenBank/DDBJ databases">
        <authorList>
            <consortium name="CYATHOMIX"/>
        </authorList>
    </citation>
    <scope>NUCLEOTIDE SEQUENCE</scope>
    <source>
        <strain evidence="6">N/A</strain>
    </source>
</reference>
<dbReference type="InterPro" id="IPR046372">
    <property type="entry name" value="PARG_cat_C"/>
</dbReference>
<dbReference type="InterPro" id="IPR007724">
    <property type="entry name" value="Poly_GlycHdrlase"/>
</dbReference>
<dbReference type="Proteomes" id="UP001176961">
    <property type="component" value="Unassembled WGS sequence"/>
</dbReference>
<proteinExistence type="inferred from homology"/>
<evidence type="ECO:0000256" key="1">
    <source>
        <dbReference type="ARBA" id="ARBA00009545"/>
    </source>
</evidence>
<dbReference type="PANTHER" id="PTHR12837">
    <property type="entry name" value="POLY ADP-RIBOSE GLYCOHYDROLASE"/>
    <property type="match status" value="1"/>
</dbReference>
<accession>A0AA36HFH1</accession>
<dbReference type="EMBL" id="CATQJL010000326">
    <property type="protein sequence ID" value="CAJ0609849.1"/>
    <property type="molecule type" value="Genomic_DNA"/>
</dbReference>
<dbReference type="InterPro" id="IPR048362">
    <property type="entry name" value="PARG_helical"/>
</dbReference>
<evidence type="ECO:0000313" key="7">
    <source>
        <dbReference type="Proteomes" id="UP001176961"/>
    </source>
</evidence>
<evidence type="ECO:0000256" key="3">
    <source>
        <dbReference type="ARBA" id="ARBA00022801"/>
    </source>
</evidence>
<comment type="caution">
    <text evidence="6">The sequence shown here is derived from an EMBL/GenBank/DDBJ whole genome shotgun (WGS) entry which is preliminary data.</text>
</comment>
<sequence>MSSNTARYNDILAKARWYRCSPEVLELQPDLNALDEEKDYCAFCVSTLCEDCPPKPNTVSCKDKKPNFRKRFVELPWSTDNVVDGQQRYAIIGKALEDLATNGAGSVEDVINTIKQYASWVPSFDGLRDYVDHRKSQRILQTITGIAALAVKAKCVITGPLPLLSASQSGSVTLSQEQCACILANGFFCTFPKERGFCNEINFSEIFHAADQLSHGRLDFLLHYFSRVLEKMPTGCVSFCRTALKEDTFPNWANDESQLQSVAVDQSGGFGIFLGCAPVYFPYRMIGGSVLSPTPLNVYQEGIRFLVCPELIVSCLLCEPMTVSWLREPEAIQIVGAQLFNNCERYSDGGGWIYSPAPGPSYYRYDDQDRDKFRRVTSEVIVLNAPFNIHRWQYTKEGIDDELNKA</sequence>
<dbReference type="GO" id="GO:0005975">
    <property type="term" value="P:carbohydrate metabolic process"/>
    <property type="evidence" value="ECO:0007669"/>
    <property type="project" value="InterPro"/>
</dbReference>
<dbReference type="EC" id="3.2.1.143" evidence="2"/>
<dbReference type="GO" id="GO:0006282">
    <property type="term" value="P:regulation of DNA repair"/>
    <property type="evidence" value="ECO:0007669"/>
    <property type="project" value="InterPro"/>
</dbReference>